<sequence>MVEQWFYFFSLLEWKWRHSFCSHNSVKEENLLEDSLDSFFEPLWSDESMGISFVSYYTGLGSRYDFCTKIVRQRRNNENSFELFWDPNFDTGARNR</sequence>
<accession>L9XF85</accession>
<proteinExistence type="predicted"/>
<reference evidence="1 2" key="1">
    <citation type="journal article" date="2014" name="PLoS Genet.">
        <title>Phylogenetically driven sequencing of extremely halophilic archaea reveals strategies for static and dynamic osmo-response.</title>
        <authorList>
            <person name="Becker E.A."/>
            <person name="Seitzer P.M."/>
            <person name="Tritt A."/>
            <person name="Larsen D."/>
            <person name="Krusor M."/>
            <person name="Yao A.I."/>
            <person name="Wu D."/>
            <person name="Madern D."/>
            <person name="Eisen J.A."/>
            <person name="Darling A.E."/>
            <person name="Facciotti M.T."/>
        </authorList>
    </citation>
    <scope>NUCLEOTIDE SEQUENCE [LARGE SCALE GENOMIC DNA]</scope>
    <source>
        <strain evidence="1 2">DSM 10524</strain>
    </source>
</reference>
<comment type="caution">
    <text evidence="1">The sequence shown here is derived from an EMBL/GenBank/DDBJ whole genome shotgun (WGS) entry which is preliminary data.</text>
</comment>
<dbReference type="Proteomes" id="UP000011688">
    <property type="component" value="Unassembled WGS sequence"/>
</dbReference>
<dbReference type="EMBL" id="AOIB01000015">
    <property type="protein sequence ID" value="ELY59343.1"/>
    <property type="molecule type" value="Genomic_DNA"/>
</dbReference>
<protein>
    <submittedName>
        <fullName evidence="1">Uncharacterized protein</fullName>
    </submittedName>
</protein>
<evidence type="ECO:0000313" key="2">
    <source>
        <dbReference type="Proteomes" id="UP000011688"/>
    </source>
</evidence>
<dbReference type="AlphaFoldDB" id="L9XF85"/>
<name>L9XF85_9EURY</name>
<gene>
    <name evidence="1" type="ORF">C491_06023</name>
</gene>
<evidence type="ECO:0000313" key="1">
    <source>
        <dbReference type="EMBL" id="ELY59343.1"/>
    </source>
</evidence>
<organism evidence="1 2">
    <name type="scientific">Natronococcus amylolyticus DSM 10524</name>
    <dbReference type="NCBI Taxonomy" id="1227497"/>
    <lineage>
        <taxon>Archaea</taxon>
        <taxon>Methanobacteriati</taxon>
        <taxon>Methanobacteriota</taxon>
        <taxon>Stenosarchaea group</taxon>
        <taxon>Halobacteria</taxon>
        <taxon>Halobacteriales</taxon>
        <taxon>Natrialbaceae</taxon>
        <taxon>Natronococcus</taxon>
    </lineage>
</organism>
<keyword evidence="2" id="KW-1185">Reference proteome</keyword>